<dbReference type="Ensembl" id="ENSOCUT00000035281.1">
    <property type="protein sequence ID" value="ENSOCUP00000043167.1"/>
    <property type="gene ID" value="ENSOCUG00000010225.4"/>
</dbReference>
<comment type="subcellular location">
    <subcellularLocation>
        <location evidence="1">Secreted</location>
    </subcellularLocation>
</comment>
<evidence type="ECO:0000256" key="3">
    <source>
        <dbReference type="ARBA" id="ARBA00022729"/>
    </source>
</evidence>
<organism evidence="9 10">
    <name type="scientific">Oryctolagus cuniculus</name>
    <name type="common">Rabbit</name>
    <dbReference type="NCBI Taxonomy" id="9986"/>
    <lineage>
        <taxon>Eukaryota</taxon>
        <taxon>Metazoa</taxon>
        <taxon>Chordata</taxon>
        <taxon>Craniata</taxon>
        <taxon>Vertebrata</taxon>
        <taxon>Euteleostomi</taxon>
        <taxon>Mammalia</taxon>
        <taxon>Eutheria</taxon>
        <taxon>Euarchontoglires</taxon>
        <taxon>Glires</taxon>
        <taxon>Lagomorpha</taxon>
        <taxon>Leporidae</taxon>
        <taxon>Oryctolagus</taxon>
    </lineage>
</organism>
<dbReference type="InterPro" id="IPR007084">
    <property type="entry name" value="BRICHOS_dom"/>
</dbReference>
<reference evidence="9" key="2">
    <citation type="submission" date="2025-08" db="UniProtKB">
        <authorList>
            <consortium name="Ensembl"/>
        </authorList>
    </citation>
    <scope>IDENTIFICATION</scope>
    <source>
        <strain evidence="9">Thorbecke</strain>
    </source>
</reference>
<evidence type="ECO:0000313" key="10">
    <source>
        <dbReference type="Proteomes" id="UP000001811"/>
    </source>
</evidence>
<dbReference type="AlphaFoldDB" id="A0A5F9DA69"/>
<dbReference type="PROSITE" id="PS50869">
    <property type="entry name" value="BRICHOS"/>
    <property type="match status" value="1"/>
</dbReference>
<reference evidence="9" key="3">
    <citation type="submission" date="2025-09" db="UniProtKB">
        <authorList>
            <consortium name="Ensembl"/>
        </authorList>
    </citation>
    <scope>IDENTIFICATION</scope>
    <source>
        <strain evidence="9">Thorbecke</strain>
    </source>
</reference>
<dbReference type="SMART" id="SM01039">
    <property type="entry name" value="BRICHOS"/>
    <property type="match status" value="1"/>
</dbReference>
<dbReference type="FunCoup" id="A0A5F9DA69">
    <property type="interactions" value="6"/>
</dbReference>
<evidence type="ECO:0000259" key="8">
    <source>
        <dbReference type="PROSITE" id="PS50869"/>
    </source>
</evidence>
<keyword evidence="2" id="KW-0964">Secreted</keyword>
<accession>A0A5F9DA69</accession>
<evidence type="ECO:0000256" key="6">
    <source>
        <dbReference type="ARBA" id="ARBA00070177"/>
    </source>
</evidence>
<dbReference type="Bgee" id="ENSOCUG00000010225">
    <property type="expression patterns" value="Expressed in left lung and 5 other cell types or tissues"/>
</dbReference>
<feature type="domain" description="BRICHOS" evidence="8">
    <location>
        <begin position="157"/>
        <end position="253"/>
    </location>
</feature>
<evidence type="ECO:0000256" key="7">
    <source>
        <dbReference type="ARBA" id="ARBA00079996"/>
    </source>
</evidence>
<name>A0A5F9DA69_RABIT</name>
<dbReference type="GeneTree" id="ENSGT00930000150969"/>
<dbReference type="EMBL" id="AAGW02006820">
    <property type="status" value="NOT_ANNOTATED_CDS"/>
    <property type="molecule type" value="Genomic_DNA"/>
</dbReference>
<evidence type="ECO:0000256" key="2">
    <source>
        <dbReference type="ARBA" id="ARBA00022525"/>
    </source>
</evidence>
<evidence type="ECO:0000256" key="4">
    <source>
        <dbReference type="ARBA" id="ARBA00023157"/>
    </source>
</evidence>
<gene>
    <name evidence="9" type="primary">GKN2</name>
</gene>
<keyword evidence="4" id="KW-1015">Disulfide bond</keyword>
<dbReference type="Pfam" id="PF04089">
    <property type="entry name" value="BRICHOS"/>
    <property type="match status" value="1"/>
</dbReference>
<comment type="subunit">
    <text evidence="5">Heterodimer with TFF1; disulfide linked. Interacts with TFF2.</text>
</comment>
<reference evidence="9 10" key="1">
    <citation type="journal article" date="2011" name="Nature">
        <title>A high-resolution map of human evolutionary constraint using 29 mammals.</title>
        <authorList>
            <person name="Lindblad-Toh K."/>
            <person name="Garber M."/>
            <person name="Zuk O."/>
            <person name="Lin M.F."/>
            <person name="Parker B.J."/>
            <person name="Washietl S."/>
            <person name="Kheradpour P."/>
            <person name="Ernst J."/>
            <person name="Jordan G."/>
            <person name="Mauceli E."/>
            <person name="Ward L.D."/>
            <person name="Lowe C.B."/>
            <person name="Holloway A.K."/>
            <person name="Clamp M."/>
            <person name="Gnerre S."/>
            <person name="Alfoldi J."/>
            <person name="Beal K."/>
            <person name="Chang J."/>
            <person name="Clawson H."/>
            <person name="Cuff J."/>
            <person name="Di Palma F."/>
            <person name="Fitzgerald S."/>
            <person name="Flicek P."/>
            <person name="Guttman M."/>
            <person name="Hubisz M.J."/>
            <person name="Jaffe D.B."/>
            <person name="Jungreis I."/>
            <person name="Kent W.J."/>
            <person name="Kostka D."/>
            <person name="Lara M."/>
            <person name="Martins A.L."/>
            <person name="Massingham T."/>
            <person name="Moltke I."/>
            <person name="Raney B.J."/>
            <person name="Rasmussen M.D."/>
            <person name="Robinson J."/>
            <person name="Stark A."/>
            <person name="Vilella A.J."/>
            <person name="Wen J."/>
            <person name="Xie X."/>
            <person name="Zody M.C."/>
            <person name="Baldwin J."/>
            <person name="Bloom T."/>
            <person name="Chin C.W."/>
            <person name="Heiman D."/>
            <person name="Nicol R."/>
            <person name="Nusbaum C."/>
            <person name="Young S."/>
            <person name="Wilkinson J."/>
            <person name="Worley K.C."/>
            <person name="Kovar C.L."/>
            <person name="Muzny D.M."/>
            <person name="Gibbs R.A."/>
            <person name="Cree A."/>
            <person name="Dihn H.H."/>
            <person name="Fowler G."/>
            <person name="Jhangiani S."/>
            <person name="Joshi V."/>
            <person name="Lee S."/>
            <person name="Lewis L.R."/>
            <person name="Nazareth L.V."/>
            <person name="Okwuonu G."/>
            <person name="Santibanez J."/>
            <person name="Warren W.C."/>
            <person name="Mardis E.R."/>
            <person name="Weinstock G.M."/>
            <person name="Wilson R.K."/>
            <person name="Delehaunty K."/>
            <person name="Dooling D."/>
            <person name="Fronik C."/>
            <person name="Fulton L."/>
            <person name="Fulton B."/>
            <person name="Graves T."/>
            <person name="Minx P."/>
            <person name="Sodergren E."/>
            <person name="Birney E."/>
            <person name="Margulies E.H."/>
            <person name="Herrero J."/>
            <person name="Green E.D."/>
            <person name="Haussler D."/>
            <person name="Siepel A."/>
            <person name="Goldman N."/>
            <person name="Pollard K.S."/>
            <person name="Pedersen J.S."/>
            <person name="Lander E.S."/>
            <person name="Kellis M."/>
        </authorList>
    </citation>
    <scope>NUCLEOTIDE SEQUENCE [LARGE SCALE GENOMIC DNA]</scope>
    <source>
        <strain evidence="9 10">Thorbecke inbred</strain>
    </source>
</reference>
<keyword evidence="3" id="KW-0732">Signal</keyword>
<dbReference type="STRING" id="9986.ENSOCUP00000043167"/>
<sequence length="288" mass="32181">MSPSSLLACPGLFLLSRRSECWEELEMGGKTGIWCLPKICTRQAPDTCMKMGVLHCGKGWLNKHPRSLMLPGVRFLRELCFYRPTPPSVPTFSEYWIWSGCDGSVLQGVFLVVLAVFGIPAHGHEVYNIISPSSNGGSVHETVKIDNEKNAAIINIHAGSCSSTTIFDYKHGYIASRLLSRRACFILKMDEKIPAMDQLKRYIYESQAMNNMFSNEYTWVRYNPLQSLILEADWFLFGSPIEHLCEHIPLYKGEIVQKSESDDISAKGCAKAGLLGILGISICADIHI</sequence>
<dbReference type="Proteomes" id="UP000001811">
    <property type="component" value="Chromosome 2"/>
</dbReference>
<evidence type="ECO:0000313" key="9">
    <source>
        <dbReference type="Ensembl" id="ENSOCUP00000043167.1"/>
    </source>
</evidence>
<dbReference type="FunFam" id="3.30.390.150:FF:000004">
    <property type="entry name" value="Gastrokine 2"/>
    <property type="match status" value="1"/>
</dbReference>
<keyword evidence="10" id="KW-1185">Reference proteome</keyword>
<dbReference type="GO" id="GO:0005576">
    <property type="term" value="C:extracellular region"/>
    <property type="evidence" value="ECO:0007669"/>
    <property type="project" value="UniProtKB-SubCell"/>
</dbReference>
<protein>
    <recommendedName>
        <fullName evidence="6">Gastrokine-2</fullName>
    </recommendedName>
    <alternativeName>
        <fullName evidence="7">Blottin</fullName>
    </alternativeName>
</protein>
<proteinExistence type="predicted"/>
<dbReference type="InterPro" id="IPR051772">
    <property type="entry name" value="Gastrokine"/>
</dbReference>
<evidence type="ECO:0000256" key="5">
    <source>
        <dbReference type="ARBA" id="ARBA00062989"/>
    </source>
</evidence>
<evidence type="ECO:0000256" key="1">
    <source>
        <dbReference type="ARBA" id="ARBA00004613"/>
    </source>
</evidence>
<dbReference type="Gene3D" id="3.30.390.150">
    <property type="match status" value="1"/>
</dbReference>
<dbReference type="InParanoid" id="A0A5F9DA69"/>
<dbReference type="PANTHER" id="PTHR16483">
    <property type="entry name" value="GASTROKINE 1"/>
    <property type="match status" value="1"/>
</dbReference>